<sequence length="240" mass="27146">MEQPQYKRQEGATGVSLVAPSFLGLFDERWYDPAFWQDGASAVTRGGRGAAWFIRAGSDQLVLRHFCRGGIPGRFIRRHYLFTGEDHVRSFSEFRLLDQLFRRGFPVPEPVAAGYQKEKLGTYQAALIMRCIPGAIPLAECAQPGDHKTWQAAGQCVRRFHDASVFHADLNCMNVLVSDEIYLIDFDRGRMMPSSSDDRWKRANLSRFERSVHKCLGAVGTEPRDGLWQAFLTGYGARPQ</sequence>
<evidence type="ECO:0000256" key="2">
    <source>
        <dbReference type="ARBA" id="ARBA00004713"/>
    </source>
</evidence>
<evidence type="ECO:0000256" key="15">
    <source>
        <dbReference type="HAMAP-Rule" id="MF_00521"/>
    </source>
</evidence>
<dbReference type="GO" id="GO:0016301">
    <property type="term" value="F:kinase activity"/>
    <property type="evidence" value="ECO:0007669"/>
    <property type="project" value="UniProtKB-KW"/>
</dbReference>
<dbReference type="Proteomes" id="UP000239866">
    <property type="component" value="Unassembled WGS sequence"/>
</dbReference>
<evidence type="ECO:0000256" key="13">
    <source>
        <dbReference type="ARBA" id="ARBA00029511"/>
    </source>
</evidence>
<proteinExistence type="inferred from homology"/>
<keyword evidence="11 15" id="KW-0448">Lipopolysaccharide biosynthesis</keyword>
<keyword evidence="5 15" id="KW-1003">Cell membrane</keyword>
<evidence type="ECO:0000313" key="16">
    <source>
        <dbReference type="EMBL" id="PSF05531.1"/>
    </source>
</evidence>
<comment type="subcellular location">
    <subcellularLocation>
        <location evidence="1 15">Cell inner membrane</location>
        <topology evidence="1 15">Peripheral membrane protein</topology>
        <orientation evidence="1 15">Cytoplasmic side</orientation>
    </subcellularLocation>
</comment>
<protein>
    <recommendedName>
        <fullName evidence="13 15">3-deoxy-D-manno-octulosonic acid kinase</fullName>
        <shortName evidence="15">Kdo kinase</shortName>
        <ecNumber evidence="4 15">2.7.1.166</ecNumber>
    </recommendedName>
</protein>
<evidence type="ECO:0000256" key="1">
    <source>
        <dbReference type="ARBA" id="ARBA00004515"/>
    </source>
</evidence>
<evidence type="ECO:0000256" key="7">
    <source>
        <dbReference type="ARBA" id="ARBA00022679"/>
    </source>
</evidence>
<evidence type="ECO:0000256" key="4">
    <source>
        <dbReference type="ARBA" id="ARBA00011988"/>
    </source>
</evidence>
<comment type="catalytic activity">
    <reaction evidence="14 15">
        <text>an alpha-Kdo-(2-&gt;6)-lipid IVA + ATP = a 4-O-phospho-alpha-Kdo-(2-&gt;6)-lipid IVA + ADP + H(+)</text>
        <dbReference type="Rhea" id="RHEA:74271"/>
        <dbReference type="ChEBI" id="CHEBI:15378"/>
        <dbReference type="ChEBI" id="CHEBI:30616"/>
        <dbReference type="ChEBI" id="CHEBI:176428"/>
        <dbReference type="ChEBI" id="CHEBI:193140"/>
        <dbReference type="ChEBI" id="CHEBI:456216"/>
        <dbReference type="EC" id="2.7.1.166"/>
    </reaction>
</comment>
<evidence type="ECO:0000256" key="8">
    <source>
        <dbReference type="ARBA" id="ARBA00022741"/>
    </source>
</evidence>
<dbReference type="HAMAP" id="MF_00521">
    <property type="entry name" value="KDO_kinase"/>
    <property type="match status" value="1"/>
</dbReference>
<reference evidence="16 17" key="1">
    <citation type="submission" date="2018-03" db="EMBL/GenBank/DDBJ databases">
        <title>Marinobacter brunus sp. nov., a marine bacterium of Gamma-proteobacteria isolated from the surface seawater of the South China Sea.</title>
        <authorList>
            <person name="Cheng H."/>
            <person name="Wu Y.-H."/>
            <person name="Xamxidin M."/>
            <person name="Xu X.-W."/>
        </authorList>
    </citation>
    <scope>NUCLEOTIDE SEQUENCE [LARGE SCALE GENOMIC DNA]</scope>
    <source>
        <strain evidence="16 17">NH169-3</strain>
    </source>
</reference>
<keyword evidence="8 15" id="KW-0547">Nucleotide-binding</keyword>
<dbReference type="AlphaFoldDB" id="A0A2T1K5V3"/>
<comment type="pathway">
    <text evidence="2 15">Bacterial outer membrane biogenesis; LPS core biosynthesis.</text>
</comment>
<dbReference type="EMBL" id="PXNP01000098">
    <property type="protein sequence ID" value="PSF05531.1"/>
    <property type="molecule type" value="Genomic_DNA"/>
</dbReference>
<accession>A0A2T1K5V3</accession>
<dbReference type="GO" id="GO:0005886">
    <property type="term" value="C:plasma membrane"/>
    <property type="evidence" value="ECO:0007669"/>
    <property type="project" value="UniProtKB-SubCell"/>
</dbReference>
<keyword evidence="6 15" id="KW-0997">Cell inner membrane</keyword>
<feature type="active site" evidence="15">
    <location>
        <position position="169"/>
    </location>
</feature>
<evidence type="ECO:0000256" key="6">
    <source>
        <dbReference type="ARBA" id="ARBA00022519"/>
    </source>
</evidence>
<comment type="caution">
    <text evidence="16">The sequence shown here is derived from an EMBL/GenBank/DDBJ whole genome shotgun (WGS) entry which is preliminary data.</text>
</comment>
<evidence type="ECO:0000256" key="12">
    <source>
        <dbReference type="ARBA" id="ARBA00023136"/>
    </source>
</evidence>
<dbReference type="InterPro" id="IPR011009">
    <property type="entry name" value="Kinase-like_dom_sf"/>
</dbReference>
<keyword evidence="10 15" id="KW-0067">ATP-binding</keyword>
<dbReference type="EC" id="2.7.1.166" evidence="4 15"/>
<organism evidence="16 17">
    <name type="scientific">Marinobacter fuscus</name>
    <dbReference type="NCBI Taxonomy" id="2109942"/>
    <lineage>
        <taxon>Bacteria</taxon>
        <taxon>Pseudomonadati</taxon>
        <taxon>Pseudomonadota</taxon>
        <taxon>Gammaproteobacteria</taxon>
        <taxon>Pseudomonadales</taxon>
        <taxon>Marinobacteraceae</taxon>
        <taxon>Marinobacter</taxon>
    </lineage>
</organism>
<keyword evidence="12 15" id="KW-0472">Membrane</keyword>
<comment type="function">
    <text evidence="15">Catalyzes the ATP-dependent phosphorylation of the 3-deoxy-D-manno-octulosonic acid (Kdo) residue in Kdo-lipid IV(A) at the 4-OH position.</text>
</comment>
<dbReference type="SUPFAM" id="SSF56112">
    <property type="entry name" value="Protein kinase-like (PK-like)"/>
    <property type="match status" value="1"/>
</dbReference>
<comment type="similarity">
    <text evidence="3 15">Belongs to the protein kinase superfamily. KdkA/RfaP family.</text>
</comment>
<gene>
    <name evidence="15" type="primary">kdkA</name>
    <name evidence="16" type="ORF">C7H09_14140</name>
</gene>
<evidence type="ECO:0000256" key="3">
    <source>
        <dbReference type="ARBA" id="ARBA00010327"/>
    </source>
</evidence>
<dbReference type="GO" id="GO:0005524">
    <property type="term" value="F:ATP binding"/>
    <property type="evidence" value="ECO:0007669"/>
    <property type="project" value="UniProtKB-UniRule"/>
</dbReference>
<evidence type="ECO:0000313" key="17">
    <source>
        <dbReference type="Proteomes" id="UP000239866"/>
    </source>
</evidence>
<dbReference type="Pfam" id="PF06293">
    <property type="entry name" value="Kdo"/>
    <property type="match status" value="1"/>
</dbReference>
<dbReference type="GO" id="GO:0009244">
    <property type="term" value="P:lipopolysaccharide core region biosynthetic process"/>
    <property type="evidence" value="ECO:0007669"/>
    <property type="project" value="UniProtKB-UniRule"/>
</dbReference>
<keyword evidence="17" id="KW-1185">Reference proteome</keyword>
<dbReference type="OrthoDB" id="6854449at2"/>
<evidence type="ECO:0000256" key="5">
    <source>
        <dbReference type="ARBA" id="ARBA00022475"/>
    </source>
</evidence>
<evidence type="ECO:0000256" key="9">
    <source>
        <dbReference type="ARBA" id="ARBA00022777"/>
    </source>
</evidence>
<dbReference type="GO" id="GO:0016773">
    <property type="term" value="F:phosphotransferase activity, alcohol group as acceptor"/>
    <property type="evidence" value="ECO:0007669"/>
    <property type="project" value="UniProtKB-UniRule"/>
</dbReference>
<dbReference type="Gene3D" id="1.10.510.10">
    <property type="entry name" value="Transferase(Phosphotransferase) domain 1"/>
    <property type="match status" value="1"/>
</dbReference>
<evidence type="ECO:0000256" key="14">
    <source>
        <dbReference type="ARBA" id="ARBA00034417"/>
    </source>
</evidence>
<dbReference type="RefSeq" id="WP_106763784.1">
    <property type="nucleotide sequence ID" value="NZ_PXNP01000098.1"/>
</dbReference>
<dbReference type="NCBIfam" id="NF002475">
    <property type="entry name" value="PRK01723.1"/>
    <property type="match status" value="1"/>
</dbReference>
<keyword evidence="9 15" id="KW-0418">Kinase</keyword>
<name>A0A2T1K5V3_9GAMM</name>
<dbReference type="InterPro" id="IPR022826">
    <property type="entry name" value="KDO_kinase"/>
</dbReference>
<dbReference type="UniPathway" id="UPA00958"/>
<evidence type="ECO:0000256" key="11">
    <source>
        <dbReference type="ARBA" id="ARBA00022985"/>
    </source>
</evidence>
<evidence type="ECO:0000256" key="10">
    <source>
        <dbReference type="ARBA" id="ARBA00022840"/>
    </source>
</evidence>
<keyword evidence="7 15" id="KW-0808">Transferase</keyword>